<feature type="signal peptide" evidence="10">
    <location>
        <begin position="1"/>
        <end position="25"/>
    </location>
</feature>
<feature type="chain" id="PRO_5037893578" description="ER membrane protein complex subunit 10" evidence="10">
    <location>
        <begin position="26"/>
        <end position="249"/>
    </location>
</feature>
<evidence type="ECO:0000256" key="4">
    <source>
        <dbReference type="ARBA" id="ARBA00022692"/>
    </source>
</evidence>
<sequence length="249" mass="28951">MPQLHHNHWIKLMLLALIYLGQTSCDHHHHHQANIIINNNNNIDDIQSQNIMNNNQINNLVIIRLYHAFNSEQNYQYRGLLTIQNNVPIIKQDLINDEQLQLLRESAKNGDNYYLKAEAHQTLVFEHEKPYQITKTFIPAMSNSRFVYLMANVPNVYCSSSSTLSTSSIDNSWTLKSFNTTVLYSKTVISSGPETKTYLLRVEQQRQEKLRGNKQDNRSFLAKYWIYIVPVMFFMILSSSMNPEAGGQR</sequence>
<keyword evidence="12" id="KW-1185">Reference proteome</keyword>
<dbReference type="GO" id="GO:0005789">
    <property type="term" value="C:endoplasmic reticulum membrane"/>
    <property type="evidence" value="ECO:0007669"/>
    <property type="project" value="UniProtKB-SubCell"/>
</dbReference>
<dbReference type="Proteomes" id="UP000790347">
    <property type="component" value="Unassembled WGS sequence"/>
</dbReference>
<evidence type="ECO:0000313" key="11">
    <source>
        <dbReference type="EMBL" id="KAH9527713.1"/>
    </source>
</evidence>
<feature type="transmembrane region" description="Helical" evidence="9">
    <location>
        <begin position="224"/>
        <end position="241"/>
    </location>
</feature>
<evidence type="ECO:0000256" key="1">
    <source>
        <dbReference type="ARBA" id="ARBA00004115"/>
    </source>
</evidence>
<evidence type="ECO:0000256" key="10">
    <source>
        <dbReference type="SAM" id="SignalP"/>
    </source>
</evidence>
<name>A0A922IBD7_DERFA</name>
<keyword evidence="5 10" id="KW-0732">Signal</keyword>
<comment type="similarity">
    <text evidence="2">Belongs to the EMC10 family.</text>
</comment>
<dbReference type="CDD" id="cd22209">
    <property type="entry name" value="EMC10"/>
    <property type="match status" value="1"/>
</dbReference>
<accession>A0A922IBD7</accession>
<comment type="caution">
    <text evidence="11">The sequence shown here is derived from an EMBL/GenBank/DDBJ whole genome shotgun (WGS) entry which is preliminary data.</text>
</comment>
<comment type="subcellular location">
    <subcellularLocation>
        <location evidence="1">Endoplasmic reticulum membrane</location>
        <topology evidence="1">Single-pass type I membrane protein</topology>
    </subcellularLocation>
</comment>
<reference evidence="11" key="1">
    <citation type="submission" date="2013-05" db="EMBL/GenBank/DDBJ databases">
        <authorList>
            <person name="Yim A.K.Y."/>
            <person name="Chan T.F."/>
            <person name="Ji K.M."/>
            <person name="Liu X.Y."/>
            <person name="Zhou J.W."/>
            <person name="Li R.Q."/>
            <person name="Yang K.Y."/>
            <person name="Li J."/>
            <person name="Li M."/>
            <person name="Law P.T.W."/>
            <person name="Wu Y.L."/>
            <person name="Cai Z.L."/>
            <person name="Qin H."/>
            <person name="Bao Y."/>
            <person name="Leung R.K.K."/>
            <person name="Ng P.K.S."/>
            <person name="Zou J."/>
            <person name="Zhong X.J."/>
            <person name="Ran P.X."/>
            <person name="Zhong N.S."/>
            <person name="Liu Z.G."/>
            <person name="Tsui S.K.W."/>
        </authorList>
    </citation>
    <scope>NUCLEOTIDE SEQUENCE</scope>
    <source>
        <strain evidence="11">Derf</strain>
        <tissue evidence="11">Whole organism</tissue>
    </source>
</reference>
<evidence type="ECO:0000313" key="12">
    <source>
        <dbReference type="Proteomes" id="UP000790347"/>
    </source>
</evidence>
<dbReference type="AlphaFoldDB" id="A0A922IBD7"/>
<evidence type="ECO:0000256" key="6">
    <source>
        <dbReference type="ARBA" id="ARBA00022824"/>
    </source>
</evidence>
<gene>
    <name evidence="11" type="primary">EMC10_1</name>
    <name evidence="11" type="ORF">DERF_001720</name>
</gene>
<keyword evidence="6" id="KW-0256">Endoplasmic reticulum</keyword>
<evidence type="ECO:0000256" key="7">
    <source>
        <dbReference type="ARBA" id="ARBA00022989"/>
    </source>
</evidence>
<keyword evidence="7 9" id="KW-1133">Transmembrane helix</keyword>
<organism evidence="11 12">
    <name type="scientific">Dermatophagoides farinae</name>
    <name type="common">American house dust mite</name>
    <dbReference type="NCBI Taxonomy" id="6954"/>
    <lineage>
        <taxon>Eukaryota</taxon>
        <taxon>Metazoa</taxon>
        <taxon>Ecdysozoa</taxon>
        <taxon>Arthropoda</taxon>
        <taxon>Chelicerata</taxon>
        <taxon>Arachnida</taxon>
        <taxon>Acari</taxon>
        <taxon>Acariformes</taxon>
        <taxon>Sarcoptiformes</taxon>
        <taxon>Astigmata</taxon>
        <taxon>Psoroptidia</taxon>
        <taxon>Analgoidea</taxon>
        <taxon>Pyroglyphidae</taxon>
        <taxon>Dermatophagoidinae</taxon>
        <taxon>Dermatophagoides</taxon>
    </lineage>
</organism>
<keyword evidence="4 9" id="KW-0812">Transmembrane</keyword>
<evidence type="ECO:0000256" key="5">
    <source>
        <dbReference type="ARBA" id="ARBA00022729"/>
    </source>
</evidence>
<dbReference type="Pfam" id="PF21203">
    <property type="entry name" value="ECM10"/>
    <property type="match status" value="1"/>
</dbReference>
<evidence type="ECO:0000256" key="3">
    <source>
        <dbReference type="ARBA" id="ARBA00020105"/>
    </source>
</evidence>
<evidence type="ECO:0000256" key="2">
    <source>
        <dbReference type="ARBA" id="ARBA00007695"/>
    </source>
</evidence>
<proteinExistence type="inferred from homology"/>
<dbReference type="PANTHER" id="PTHR21397">
    <property type="entry name" value="CHROMATIN COMPLEXES SUBUNIT BAP18-RELATED"/>
    <property type="match status" value="1"/>
</dbReference>
<reference evidence="11" key="2">
    <citation type="journal article" date="2022" name="Res Sq">
        <title>Comparative Genomics Reveals Insights into the Divergent Evolution of Astigmatic Mites and Household Pest Adaptations.</title>
        <authorList>
            <person name="Xiong Q."/>
            <person name="Wan A.T.-Y."/>
            <person name="Liu X.-Y."/>
            <person name="Fung C.S.-H."/>
            <person name="Xiao X."/>
            <person name="Malainual N."/>
            <person name="Hou J."/>
            <person name="Wang L."/>
            <person name="Wang M."/>
            <person name="Yang K."/>
            <person name="Cui Y."/>
            <person name="Leung E."/>
            <person name="Nong W."/>
            <person name="Shin S.-K."/>
            <person name="Au S."/>
            <person name="Jeong K.Y."/>
            <person name="Chew F.T."/>
            <person name="Hui J."/>
            <person name="Leung T.F."/>
            <person name="Tungtrongchitr A."/>
            <person name="Zhong N."/>
            <person name="Liu Z."/>
            <person name="Tsui S."/>
        </authorList>
    </citation>
    <scope>NUCLEOTIDE SEQUENCE</scope>
    <source>
        <strain evidence="11">Derf</strain>
        <tissue evidence="11">Whole organism</tissue>
    </source>
</reference>
<evidence type="ECO:0000256" key="9">
    <source>
        <dbReference type="SAM" id="Phobius"/>
    </source>
</evidence>
<dbReference type="PANTHER" id="PTHR21397:SF4">
    <property type="entry name" value="ER MEMBRANE PROTEIN COMPLEX SUBUNIT 10"/>
    <property type="match status" value="1"/>
</dbReference>
<keyword evidence="8 9" id="KW-0472">Membrane</keyword>
<evidence type="ECO:0000256" key="8">
    <source>
        <dbReference type="ARBA" id="ARBA00023136"/>
    </source>
</evidence>
<protein>
    <recommendedName>
        <fullName evidence="3">ER membrane protein complex subunit 10</fullName>
    </recommendedName>
</protein>
<dbReference type="EMBL" id="ASGP02000001">
    <property type="protein sequence ID" value="KAH9527713.1"/>
    <property type="molecule type" value="Genomic_DNA"/>
</dbReference>